<dbReference type="SUPFAM" id="SSF52540">
    <property type="entry name" value="P-loop containing nucleoside triphosphate hydrolases"/>
    <property type="match status" value="1"/>
</dbReference>
<dbReference type="eggNOG" id="COG0489">
    <property type="taxonomic scope" value="Bacteria"/>
</dbReference>
<dbReference type="InterPro" id="IPR050445">
    <property type="entry name" value="Bact_polysacc_biosynth/exp"/>
</dbReference>
<dbReference type="EMBL" id="BX548174">
    <property type="protein sequence ID" value="CAE19684.1"/>
    <property type="molecule type" value="Genomic_DNA"/>
</dbReference>
<dbReference type="RefSeq" id="WP_011132859.1">
    <property type="nucleotide sequence ID" value="NC_005072.1"/>
</dbReference>
<evidence type="ECO:0008006" key="4">
    <source>
        <dbReference type="Google" id="ProtNLM"/>
    </source>
</evidence>
<dbReference type="Gene3D" id="3.40.50.300">
    <property type="entry name" value="P-loop containing nucleotide triphosphate hydrolases"/>
    <property type="match status" value="1"/>
</dbReference>
<evidence type="ECO:0000313" key="2">
    <source>
        <dbReference type="EMBL" id="CAE19684.1"/>
    </source>
</evidence>
<dbReference type="OrthoDB" id="580971at2"/>
<feature type="transmembrane region" description="Helical" evidence="1">
    <location>
        <begin position="33"/>
        <end position="51"/>
    </location>
</feature>
<accession>Q7V0N1</accession>
<protein>
    <recommendedName>
        <fullName evidence="4">Polysaccharide chain length determinant N-terminal domain-containing protein</fullName>
    </recommendedName>
</protein>
<reference evidence="2 3" key="1">
    <citation type="journal article" date="2003" name="Nature">
        <title>Genome divergence in two Prochlorococcus ecotypes reflects oceanic niche differentiation.</title>
        <authorList>
            <person name="Rocap G."/>
            <person name="Larimer F.W."/>
            <person name="Lamerdin J.E."/>
            <person name="Malfatti S."/>
            <person name="Chain P."/>
            <person name="Ahlgren N.A."/>
            <person name="Arellano A."/>
            <person name="Coleman M."/>
            <person name="Hauser L."/>
            <person name="Hess W.R."/>
            <person name="Johnson Z.I."/>
            <person name="Land M.L."/>
            <person name="Lindell D."/>
            <person name="Post A.F."/>
            <person name="Regala W."/>
            <person name="Shah M."/>
            <person name="Shaw S.L."/>
            <person name="Steglich C."/>
            <person name="Sullivan M.B."/>
            <person name="Ting C.S."/>
            <person name="Tolonen A."/>
            <person name="Webb E.A."/>
            <person name="Zinser E.R."/>
            <person name="Chisholm S.W."/>
        </authorList>
    </citation>
    <scope>NUCLEOTIDE SEQUENCE [LARGE SCALE GENOMIC DNA]</scope>
    <source>
        <strain evidence="3">CCMP1986 / NIES-2087 / MED4</strain>
    </source>
</reference>
<evidence type="ECO:0000313" key="3">
    <source>
        <dbReference type="Proteomes" id="UP000001026"/>
    </source>
</evidence>
<dbReference type="PANTHER" id="PTHR32309">
    <property type="entry name" value="TYROSINE-PROTEIN KINASE"/>
    <property type="match status" value="1"/>
</dbReference>
<dbReference type="InterPro" id="IPR027417">
    <property type="entry name" value="P-loop_NTPase"/>
</dbReference>
<proteinExistence type="predicted"/>
<name>Q7V0N1_PROMP</name>
<dbReference type="KEGG" id="pmm:PMM1225"/>
<keyword evidence="1" id="KW-1133">Transmembrane helix</keyword>
<dbReference type="Proteomes" id="UP000001026">
    <property type="component" value="Chromosome"/>
</dbReference>
<evidence type="ECO:0000256" key="1">
    <source>
        <dbReference type="SAM" id="Phobius"/>
    </source>
</evidence>
<keyword evidence="1" id="KW-0812">Transmembrane</keyword>
<organism evidence="2 3">
    <name type="scientific">Prochlorococcus marinus subsp. pastoris (strain CCMP1986 / NIES-2087 / MED4)</name>
    <dbReference type="NCBI Taxonomy" id="59919"/>
    <lineage>
        <taxon>Bacteria</taxon>
        <taxon>Bacillati</taxon>
        <taxon>Cyanobacteriota</taxon>
        <taxon>Cyanophyceae</taxon>
        <taxon>Synechococcales</taxon>
        <taxon>Prochlorococcaceae</taxon>
        <taxon>Prochlorococcus</taxon>
    </lineage>
</organism>
<gene>
    <name evidence="2" type="ordered locus">PMM1225</name>
</gene>
<dbReference type="HOGENOM" id="CLU_452593_0_0_3"/>
<dbReference type="AlphaFoldDB" id="Q7V0N1"/>
<dbReference type="STRING" id="59919.PMM1225"/>
<dbReference type="PANTHER" id="PTHR32309:SF31">
    <property type="entry name" value="CAPSULAR EXOPOLYSACCHARIDE FAMILY"/>
    <property type="match status" value="1"/>
</dbReference>
<sequence length="603" mass="68288">MTVNIKGIFRNKDDEESIDFESIFKHLISQKKISIFIFLISFFTIFIPLALKKNKDLLFQGEFELLIQDPIALQSPTSKFSSNISLAGLSSSLSPSEGNLNTLKTYLKSNEVLGELASKFGYKTKELASFIEITLGGENKQAEGILNVYLEIDNALKGEVILNGLSKTFISASTKYNLEKLKDGLKFINSEKPNFERKVELLQKEFYKFEEKYKIIRGGKDNTIINIIKKDNSLKDKIKDLEDNGNALNLQKAGILKKRLLEIEGEFKKPTEILNRLNSIEKEIVQYSIAIKRFISLSETYRLEIAQNTIPWRIISPPLMNKSPKKVEYLKLFTLSSFASGFVTLSILFSYIKLKNRFRDEADIKNFINIPCLGSLPILSKNEISEIKNIKDLNNSLEDKKSNFVVFQKSIEEYCIGIKNLNESKNFKTFFLASPFSQEVKTLVNVLSSKILSSTNERVILIDTNFGSPILDKFFNLNSSIGVLDYLANEKIQISQIINKSNINNYLDIISSGQDLSNKMLLGSLRMKELIENLKNNYQYIFINGSSINNSPQSVINGNLSDLTTILISTNNLKKSDLVKSVDKLSKAGSNIDAYLIINQDLK</sequence>
<keyword evidence="1" id="KW-0472">Membrane</keyword>